<evidence type="ECO:0000256" key="3">
    <source>
        <dbReference type="ARBA" id="ARBA00022723"/>
    </source>
</evidence>
<proteinExistence type="inferred from homology"/>
<protein>
    <submittedName>
        <fullName evidence="7">N-acyl homoserine lactonase AttM</fullName>
    </submittedName>
</protein>
<comment type="cofactor">
    <cofactor evidence="1">
        <name>Zn(2+)</name>
        <dbReference type="ChEBI" id="CHEBI:29105"/>
    </cofactor>
</comment>
<evidence type="ECO:0000256" key="2">
    <source>
        <dbReference type="ARBA" id="ARBA00007749"/>
    </source>
</evidence>
<evidence type="ECO:0000259" key="6">
    <source>
        <dbReference type="SMART" id="SM00849"/>
    </source>
</evidence>
<dbReference type="CDD" id="cd07729">
    <property type="entry name" value="AHL_lactonase_MBL-fold"/>
    <property type="match status" value="1"/>
</dbReference>
<name>A0AA35SKU3_GEOBA</name>
<dbReference type="PANTHER" id="PTHR42978:SF2">
    <property type="entry name" value="102 KBASES UNSTABLE REGION: FROM 1 TO 119443"/>
    <property type="match status" value="1"/>
</dbReference>
<dbReference type="SMART" id="SM00849">
    <property type="entry name" value="Lactamase_B"/>
    <property type="match status" value="1"/>
</dbReference>
<keyword evidence="8" id="KW-1185">Reference proteome</keyword>
<evidence type="ECO:0000256" key="5">
    <source>
        <dbReference type="ARBA" id="ARBA00022833"/>
    </source>
</evidence>
<comment type="similarity">
    <text evidence="2">Belongs to the metallo-beta-lactamase superfamily.</text>
</comment>
<dbReference type="InterPro" id="IPR051013">
    <property type="entry name" value="MBL_superfamily_lactonases"/>
</dbReference>
<evidence type="ECO:0000256" key="4">
    <source>
        <dbReference type="ARBA" id="ARBA00022801"/>
    </source>
</evidence>
<dbReference type="InterPro" id="IPR001279">
    <property type="entry name" value="Metallo-B-lactamas"/>
</dbReference>
<dbReference type="EMBL" id="CASHTH010002528">
    <property type="protein sequence ID" value="CAI8031294.1"/>
    <property type="molecule type" value="Genomic_DNA"/>
</dbReference>
<sequence length="276" mass="30725">MVCVIGASTASAMSHGAGPRVYWTASGLFGPFNIQGLIPTYPDARDILIPINMWIIDHPKGLVVYDTGNNVAISDGACTSHWIAGLCDFLQPSQARGDVIDKQLEKVGFTVDDVKIVITSHSHLDHIGNIEMFPDAIHVIQKKELYQAWWPEKFQRGGAHVVADYDDARDFTYFELNGDYDLFGDGSVVVISTPGHTLGHQSVKVRMAETGTVILAQDAVWVKENLEGHPAGLNYSILDYTNSVNRIKMIRDIENAQVWMGHSMEQYEVMGEKWYQ</sequence>
<evidence type="ECO:0000313" key="8">
    <source>
        <dbReference type="Proteomes" id="UP001174909"/>
    </source>
</evidence>
<comment type="caution">
    <text evidence="7">The sequence shown here is derived from an EMBL/GenBank/DDBJ whole genome shotgun (WGS) entry which is preliminary data.</text>
</comment>
<evidence type="ECO:0000313" key="7">
    <source>
        <dbReference type="EMBL" id="CAI8031294.1"/>
    </source>
</evidence>
<dbReference type="GO" id="GO:0016787">
    <property type="term" value="F:hydrolase activity"/>
    <property type="evidence" value="ECO:0007669"/>
    <property type="project" value="UniProtKB-KW"/>
</dbReference>
<organism evidence="7 8">
    <name type="scientific">Geodia barretti</name>
    <name type="common">Barrett's horny sponge</name>
    <dbReference type="NCBI Taxonomy" id="519541"/>
    <lineage>
        <taxon>Eukaryota</taxon>
        <taxon>Metazoa</taxon>
        <taxon>Porifera</taxon>
        <taxon>Demospongiae</taxon>
        <taxon>Heteroscleromorpha</taxon>
        <taxon>Tetractinellida</taxon>
        <taxon>Astrophorina</taxon>
        <taxon>Geodiidae</taxon>
        <taxon>Geodia</taxon>
    </lineage>
</organism>
<dbReference type="InterPro" id="IPR036866">
    <property type="entry name" value="RibonucZ/Hydroxyglut_hydro"/>
</dbReference>
<dbReference type="SUPFAM" id="SSF56281">
    <property type="entry name" value="Metallo-hydrolase/oxidoreductase"/>
    <property type="match status" value="1"/>
</dbReference>
<keyword evidence="3" id="KW-0479">Metal-binding</keyword>
<keyword evidence="5" id="KW-0862">Zinc</keyword>
<gene>
    <name evidence="7" type="ORF">GBAR_LOCUS17774</name>
</gene>
<keyword evidence="4" id="KW-0378">Hydrolase</keyword>
<evidence type="ECO:0000256" key="1">
    <source>
        <dbReference type="ARBA" id="ARBA00001947"/>
    </source>
</evidence>
<dbReference type="Pfam" id="PF00753">
    <property type="entry name" value="Lactamase_B"/>
    <property type="match status" value="1"/>
</dbReference>
<dbReference type="GO" id="GO:0046872">
    <property type="term" value="F:metal ion binding"/>
    <property type="evidence" value="ECO:0007669"/>
    <property type="project" value="UniProtKB-KW"/>
</dbReference>
<reference evidence="7" key="1">
    <citation type="submission" date="2023-03" db="EMBL/GenBank/DDBJ databases">
        <authorList>
            <person name="Steffen K."/>
            <person name="Cardenas P."/>
        </authorList>
    </citation>
    <scope>NUCLEOTIDE SEQUENCE</scope>
</reference>
<accession>A0AA35SKU3</accession>
<dbReference type="Gene3D" id="3.60.15.10">
    <property type="entry name" value="Ribonuclease Z/Hydroxyacylglutathione hydrolase-like"/>
    <property type="match status" value="1"/>
</dbReference>
<feature type="domain" description="Metallo-beta-lactamase" evidence="6">
    <location>
        <begin position="50"/>
        <end position="262"/>
    </location>
</feature>
<dbReference type="Proteomes" id="UP001174909">
    <property type="component" value="Unassembled WGS sequence"/>
</dbReference>
<dbReference type="PANTHER" id="PTHR42978">
    <property type="entry name" value="QUORUM-QUENCHING LACTONASE YTNP-RELATED-RELATED"/>
    <property type="match status" value="1"/>
</dbReference>
<dbReference type="AlphaFoldDB" id="A0AA35SKU3"/>